<protein>
    <submittedName>
        <fullName evidence="1">Uncharacterized protein</fullName>
    </submittedName>
</protein>
<accession>A0AAD7ZAL7</accession>
<reference evidence="1" key="2">
    <citation type="submission" date="2023-05" db="EMBL/GenBank/DDBJ databases">
        <authorList>
            <person name="Fouks B."/>
        </authorList>
    </citation>
    <scope>NUCLEOTIDE SEQUENCE</scope>
    <source>
        <strain evidence="1">Stay&amp;Tobe</strain>
        <tissue evidence="1">Testes</tissue>
    </source>
</reference>
<sequence>QYIGVSYLDLFRKESVQYRLNDFTGTAHFLIKCDYEVCAVSEIRLMNQRWYICFGVSRT</sequence>
<dbReference type="AlphaFoldDB" id="A0AAD7ZAL7"/>
<gene>
    <name evidence="1" type="ORF">L9F63_006591</name>
</gene>
<reference evidence="1" key="1">
    <citation type="journal article" date="2023" name="IScience">
        <title>Live-bearing cockroach genome reveals convergent evolutionary mechanisms linked to viviparity in insects and beyond.</title>
        <authorList>
            <person name="Fouks B."/>
            <person name="Harrison M.C."/>
            <person name="Mikhailova A.A."/>
            <person name="Marchal E."/>
            <person name="English S."/>
            <person name="Carruthers M."/>
            <person name="Jennings E.C."/>
            <person name="Chiamaka E.L."/>
            <person name="Frigard R.A."/>
            <person name="Pippel M."/>
            <person name="Attardo G.M."/>
            <person name="Benoit J.B."/>
            <person name="Bornberg-Bauer E."/>
            <person name="Tobe S.S."/>
        </authorList>
    </citation>
    <scope>NUCLEOTIDE SEQUENCE</scope>
    <source>
        <strain evidence="1">Stay&amp;Tobe</strain>
    </source>
</reference>
<dbReference type="Proteomes" id="UP001233999">
    <property type="component" value="Unassembled WGS sequence"/>
</dbReference>
<organism evidence="1 2">
    <name type="scientific">Diploptera punctata</name>
    <name type="common">Pacific beetle cockroach</name>
    <dbReference type="NCBI Taxonomy" id="6984"/>
    <lineage>
        <taxon>Eukaryota</taxon>
        <taxon>Metazoa</taxon>
        <taxon>Ecdysozoa</taxon>
        <taxon>Arthropoda</taxon>
        <taxon>Hexapoda</taxon>
        <taxon>Insecta</taxon>
        <taxon>Pterygota</taxon>
        <taxon>Neoptera</taxon>
        <taxon>Polyneoptera</taxon>
        <taxon>Dictyoptera</taxon>
        <taxon>Blattodea</taxon>
        <taxon>Blaberoidea</taxon>
        <taxon>Blaberidae</taxon>
        <taxon>Diplopterinae</taxon>
        <taxon>Diploptera</taxon>
    </lineage>
</organism>
<keyword evidence="2" id="KW-1185">Reference proteome</keyword>
<feature type="non-terminal residue" evidence="1">
    <location>
        <position position="59"/>
    </location>
</feature>
<evidence type="ECO:0000313" key="1">
    <source>
        <dbReference type="EMBL" id="KAJ9576817.1"/>
    </source>
</evidence>
<name>A0AAD7ZAL7_DIPPU</name>
<dbReference type="EMBL" id="JASPKZ010009390">
    <property type="protein sequence ID" value="KAJ9576817.1"/>
    <property type="molecule type" value="Genomic_DNA"/>
</dbReference>
<evidence type="ECO:0000313" key="2">
    <source>
        <dbReference type="Proteomes" id="UP001233999"/>
    </source>
</evidence>
<comment type="caution">
    <text evidence="1">The sequence shown here is derived from an EMBL/GenBank/DDBJ whole genome shotgun (WGS) entry which is preliminary data.</text>
</comment>
<proteinExistence type="predicted"/>
<feature type="non-terminal residue" evidence="1">
    <location>
        <position position="1"/>
    </location>
</feature>